<proteinExistence type="predicted"/>
<reference evidence="1" key="1">
    <citation type="journal article" date="2021" name="Proc. Natl. Acad. Sci. U.S.A.">
        <title>A Catalog of Tens of Thousands of Viruses from Human Metagenomes Reveals Hidden Associations with Chronic Diseases.</title>
        <authorList>
            <person name="Tisza M.J."/>
            <person name="Buck C.B."/>
        </authorList>
    </citation>
    <scope>NUCLEOTIDE SEQUENCE</scope>
    <source>
        <strain evidence="1">CtmTa7</strain>
    </source>
</reference>
<name>A0A8S5RC45_9VIRU</name>
<dbReference type="EMBL" id="BK059091">
    <property type="protein sequence ID" value="DAE28714.1"/>
    <property type="molecule type" value="Genomic_DNA"/>
</dbReference>
<organism evidence="1">
    <name type="scientific">virus sp. ctmTa7</name>
    <dbReference type="NCBI Taxonomy" id="2828255"/>
    <lineage>
        <taxon>Viruses</taxon>
    </lineage>
</organism>
<sequence length="37" mass="4232">MISAFFIERRMCMVIYATDGIVTQKSEIKTEYTAARG</sequence>
<evidence type="ECO:0000313" key="1">
    <source>
        <dbReference type="EMBL" id="DAE28714.1"/>
    </source>
</evidence>
<accession>A0A8S5RC45</accession>
<protein>
    <submittedName>
        <fullName evidence="1">Uncharacterized protein</fullName>
    </submittedName>
</protein>